<proteinExistence type="predicted"/>
<dbReference type="InterPro" id="IPR036374">
    <property type="entry name" value="OxRdtase_Mopterin-bd_sf"/>
</dbReference>
<dbReference type="EMBL" id="LN681231">
    <property type="protein sequence ID" value="CEK27279.1"/>
    <property type="molecule type" value="Genomic_DNA"/>
</dbReference>
<reference evidence="1" key="1">
    <citation type="journal article" date="2015" name="Genome Announc.">
        <title>Complete Genome Sequence of Yersinia ruckeri Strain CSF007-82, Etiologic Agent of Red Mouth Disease in Salmonid Fish.</title>
        <authorList>
            <person name="Nelson M.C."/>
            <person name="LaPatra S.E."/>
            <person name="Welch T.J."/>
            <person name="Graf J."/>
        </authorList>
    </citation>
    <scope>NUCLEOTIDE SEQUENCE</scope>
    <source>
        <strain evidence="1">CSF007-82</strain>
    </source>
</reference>
<sequence length="67" mass="7611">MLVLITLLLLGLYPQTQLTLAYDGKILPAEYGYPDKIMYTNPIGYKKPIYIQSIIVTNTDLGGFWEN</sequence>
<evidence type="ECO:0000313" key="1">
    <source>
        <dbReference type="EMBL" id="CEK27279.1"/>
    </source>
</evidence>
<gene>
    <name evidence="1" type="ORF">CSF007_7615</name>
</gene>
<name>A0A0A8VH59_YERRU</name>
<protein>
    <submittedName>
        <fullName evidence="1">Putative sulfite oxidase</fullName>
    </submittedName>
</protein>
<organism evidence="1">
    <name type="scientific">Yersinia ruckeri</name>
    <dbReference type="NCBI Taxonomy" id="29486"/>
    <lineage>
        <taxon>Bacteria</taxon>
        <taxon>Pseudomonadati</taxon>
        <taxon>Pseudomonadota</taxon>
        <taxon>Gammaproteobacteria</taxon>
        <taxon>Enterobacterales</taxon>
        <taxon>Yersiniaceae</taxon>
        <taxon>Yersinia</taxon>
    </lineage>
</organism>
<dbReference type="SUPFAM" id="SSF56524">
    <property type="entry name" value="Oxidoreductase molybdopterin-binding domain"/>
    <property type="match status" value="1"/>
</dbReference>
<accession>A0A0A8VH59</accession>
<dbReference type="AlphaFoldDB" id="A0A0A8VH59"/>